<sequence>MSTSKLLTKLSIWAGLWFAPLIWAANMQLGQILPYADCRSQLHISAITSFVGAALALSAGLTSWLFPRQTAGNAELRSANADFGAGVSALSATIFTFALLMQGVASLVLTGCER</sequence>
<feature type="transmembrane region" description="Helical" evidence="1">
    <location>
        <begin position="12"/>
        <end position="30"/>
    </location>
</feature>
<keyword evidence="1" id="KW-0472">Membrane</keyword>
<evidence type="ECO:0000256" key="1">
    <source>
        <dbReference type="SAM" id="Phobius"/>
    </source>
</evidence>
<name>A0A1Y2JW47_BRAJP</name>
<keyword evidence="1" id="KW-0812">Transmembrane</keyword>
<dbReference type="Proteomes" id="UP000193335">
    <property type="component" value="Unassembled WGS sequence"/>
</dbReference>
<organism evidence="2 3">
    <name type="scientific">Bradyrhizobium japonicum</name>
    <dbReference type="NCBI Taxonomy" id="375"/>
    <lineage>
        <taxon>Bacteria</taxon>
        <taxon>Pseudomonadati</taxon>
        <taxon>Pseudomonadota</taxon>
        <taxon>Alphaproteobacteria</taxon>
        <taxon>Hyphomicrobiales</taxon>
        <taxon>Nitrobacteraceae</taxon>
        <taxon>Bradyrhizobium</taxon>
    </lineage>
</organism>
<gene>
    <name evidence="2" type="ORF">BSZ19_07590</name>
</gene>
<evidence type="ECO:0000313" key="3">
    <source>
        <dbReference type="Proteomes" id="UP000193335"/>
    </source>
</evidence>
<protein>
    <submittedName>
        <fullName evidence="2">Uncharacterized protein</fullName>
    </submittedName>
</protein>
<dbReference type="EMBL" id="NAFL01000213">
    <property type="protein sequence ID" value="OSJ35692.1"/>
    <property type="molecule type" value="Genomic_DNA"/>
</dbReference>
<proteinExistence type="predicted"/>
<feature type="transmembrane region" description="Helical" evidence="1">
    <location>
        <begin position="86"/>
        <end position="109"/>
    </location>
</feature>
<accession>A0A1Y2JW47</accession>
<reference evidence="2 3" key="1">
    <citation type="submission" date="2017-03" db="EMBL/GenBank/DDBJ databases">
        <title>Whole genome sequences of fourteen strains of Bradyrhizobium canariense and one strain of Bradyrhizobium japonicum isolated from Lupinus (Papilionoideae: Genisteae) species in Algeria.</title>
        <authorList>
            <person name="Crovadore J."/>
            <person name="Chekireb D."/>
            <person name="Brachmann A."/>
            <person name="Chablais R."/>
            <person name="Cochard B."/>
            <person name="Lefort F."/>
        </authorList>
    </citation>
    <scope>NUCLEOTIDE SEQUENCE [LARGE SCALE GENOMIC DNA]</scope>
    <source>
        <strain evidence="2 3">UBMA197</strain>
    </source>
</reference>
<comment type="caution">
    <text evidence="2">The sequence shown here is derived from an EMBL/GenBank/DDBJ whole genome shotgun (WGS) entry which is preliminary data.</text>
</comment>
<evidence type="ECO:0000313" key="2">
    <source>
        <dbReference type="EMBL" id="OSJ35692.1"/>
    </source>
</evidence>
<dbReference type="AlphaFoldDB" id="A0A1Y2JW47"/>
<keyword evidence="1" id="KW-1133">Transmembrane helix</keyword>
<feature type="transmembrane region" description="Helical" evidence="1">
    <location>
        <begin position="42"/>
        <end position="66"/>
    </location>
</feature>